<organism evidence="2 3">
    <name type="scientific">Streptomyces pyxinae</name>
    <dbReference type="NCBI Taxonomy" id="2970734"/>
    <lineage>
        <taxon>Bacteria</taxon>
        <taxon>Bacillati</taxon>
        <taxon>Actinomycetota</taxon>
        <taxon>Actinomycetes</taxon>
        <taxon>Kitasatosporales</taxon>
        <taxon>Streptomycetaceae</taxon>
        <taxon>Streptomyces</taxon>
    </lineage>
</organism>
<keyword evidence="1" id="KW-0812">Transmembrane</keyword>
<keyword evidence="1" id="KW-0472">Membrane</keyword>
<accession>A0ABT2CB10</accession>
<reference evidence="2" key="1">
    <citation type="submission" date="2022-08" db="EMBL/GenBank/DDBJ databases">
        <authorList>
            <person name="Somphong A."/>
            <person name="Phongsopitanun W."/>
        </authorList>
    </citation>
    <scope>NUCLEOTIDE SEQUENCE</scope>
    <source>
        <strain evidence="2">LP05-1</strain>
    </source>
</reference>
<dbReference type="RefSeq" id="WP_258785093.1">
    <property type="nucleotide sequence ID" value="NZ_JANUGQ010000001.1"/>
</dbReference>
<comment type="caution">
    <text evidence="2">The sequence shown here is derived from an EMBL/GenBank/DDBJ whole genome shotgun (WGS) entry which is preliminary data.</text>
</comment>
<sequence length="94" mass="9709">MEPANPREPLPLLRVAAATELVSLALLPANLCTVHLPALATLLGPLHGCAYLVAVAAVRRHDRASLPVRLLALLPGAGGLLALRRLDRAAAATA</sequence>
<evidence type="ECO:0000313" key="2">
    <source>
        <dbReference type="EMBL" id="MCS0634599.1"/>
    </source>
</evidence>
<evidence type="ECO:0000256" key="1">
    <source>
        <dbReference type="SAM" id="Phobius"/>
    </source>
</evidence>
<name>A0ABT2CB10_9ACTN</name>
<proteinExistence type="predicted"/>
<dbReference type="EMBL" id="JANUGQ010000001">
    <property type="protein sequence ID" value="MCS0634599.1"/>
    <property type="molecule type" value="Genomic_DNA"/>
</dbReference>
<evidence type="ECO:0000313" key="3">
    <source>
        <dbReference type="Proteomes" id="UP001431313"/>
    </source>
</evidence>
<feature type="transmembrane region" description="Helical" evidence="1">
    <location>
        <begin position="38"/>
        <end position="58"/>
    </location>
</feature>
<dbReference type="Proteomes" id="UP001431313">
    <property type="component" value="Unassembled WGS sequence"/>
</dbReference>
<gene>
    <name evidence="2" type="ORF">NX801_02755</name>
</gene>
<keyword evidence="3" id="KW-1185">Reference proteome</keyword>
<keyword evidence="1" id="KW-1133">Transmembrane helix</keyword>
<protein>
    <submittedName>
        <fullName evidence="2">DUF3817 domain-containing protein</fullName>
    </submittedName>
</protein>